<reference evidence="1" key="1">
    <citation type="submission" date="2014-11" db="EMBL/GenBank/DDBJ databases">
        <authorList>
            <person name="Amaro Gonzalez C."/>
        </authorList>
    </citation>
    <scope>NUCLEOTIDE SEQUENCE</scope>
</reference>
<organism evidence="1">
    <name type="scientific">Anguilla anguilla</name>
    <name type="common">European freshwater eel</name>
    <name type="synonym">Muraena anguilla</name>
    <dbReference type="NCBI Taxonomy" id="7936"/>
    <lineage>
        <taxon>Eukaryota</taxon>
        <taxon>Metazoa</taxon>
        <taxon>Chordata</taxon>
        <taxon>Craniata</taxon>
        <taxon>Vertebrata</taxon>
        <taxon>Euteleostomi</taxon>
        <taxon>Actinopterygii</taxon>
        <taxon>Neopterygii</taxon>
        <taxon>Teleostei</taxon>
        <taxon>Anguilliformes</taxon>
        <taxon>Anguillidae</taxon>
        <taxon>Anguilla</taxon>
    </lineage>
</organism>
<protein>
    <submittedName>
        <fullName evidence="1">Uncharacterized protein</fullName>
    </submittedName>
</protein>
<accession>A0A0E9XDA7</accession>
<reference evidence="1" key="2">
    <citation type="journal article" date="2015" name="Fish Shellfish Immunol.">
        <title>Early steps in the European eel (Anguilla anguilla)-Vibrio vulnificus interaction in the gills: Role of the RtxA13 toxin.</title>
        <authorList>
            <person name="Callol A."/>
            <person name="Pajuelo D."/>
            <person name="Ebbesson L."/>
            <person name="Teles M."/>
            <person name="MacKenzie S."/>
            <person name="Amaro C."/>
        </authorList>
    </citation>
    <scope>NUCLEOTIDE SEQUENCE</scope>
</reference>
<proteinExistence type="predicted"/>
<name>A0A0E9XDA7_ANGAN</name>
<dbReference type="AlphaFoldDB" id="A0A0E9XDA7"/>
<evidence type="ECO:0000313" key="1">
    <source>
        <dbReference type="EMBL" id="JAI00640.1"/>
    </source>
</evidence>
<dbReference type="EMBL" id="GBXM01007938">
    <property type="protein sequence ID" value="JAI00640.1"/>
    <property type="molecule type" value="Transcribed_RNA"/>
</dbReference>
<sequence length="78" mass="8469">MLRMVSMGSVFPAWSCTDFSLTLMKGLYVNSSPTVEGMVGSPLSYVSLAQASFFRIASLFGSTCLANLRLLMVYSCPQ</sequence>